<dbReference type="EMBL" id="JHEG04000001">
    <property type="protein sequence ID" value="KAF3884653.1"/>
    <property type="molecule type" value="Genomic_DNA"/>
</dbReference>
<evidence type="ECO:0000259" key="2">
    <source>
        <dbReference type="Pfam" id="PF00582"/>
    </source>
</evidence>
<dbReference type="InterPro" id="IPR006015">
    <property type="entry name" value="Universal_stress_UspA"/>
</dbReference>
<dbReference type="CDD" id="cd00293">
    <property type="entry name" value="USP-like"/>
    <property type="match status" value="1"/>
</dbReference>
<dbReference type="OrthoDB" id="516822at2"/>
<dbReference type="Gene3D" id="3.40.50.620">
    <property type="entry name" value="HUPs"/>
    <property type="match status" value="1"/>
</dbReference>
<reference evidence="4" key="1">
    <citation type="journal article" date="2015" name="Genome Announc.">
        <title>Draft Genome Sequence of Tolypothrix boutellei Strain VB521301.</title>
        <authorList>
            <person name="Chandrababunaidu M.M."/>
            <person name="Singh D."/>
            <person name="Sen D."/>
            <person name="Bhan S."/>
            <person name="Das S."/>
            <person name="Gupta A."/>
            <person name="Adhikary S.P."/>
            <person name="Tripathy S."/>
        </authorList>
    </citation>
    <scope>NUCLEOTIDE SEQUENCE</scope>
    <source>
        <strain evidence="4">VB521301</strain>
    </source>
</reference>
<dbReference type="AlphaFoldDB" id="A0A0C1RBY1"/>
<evidence type="ECO:0000313" key="4">
    <source>
        <dbReference type="EMBL" id="KIE09810.1"/>
    </source>
</evidence>
<feature type="domain" description="UspA" evidence="2">
    <location>
        <begin position="1"/>
        <end position="155"/>
    </location>
</feature>
<dbReference type="Pfam" id="PF00582">
    <property type="entry name" value="Usp"/>
    <property type="match status" value="1"/>
</dbReference>
<organism evidence="4">
    <name type="scientific">Tolypothrix bouteillei VB521301</name>
    <dbReference type="NCBI Taxonomy" id="1479485"/>
    <lineage>
        <taxon>Bacteria</taxon>
        <taxon>Bacillati</taxon>
        <taxon>Cyanobacteriota</taxon>
        <taxon>Cyanophyceae</taxon>
        <taxon>Nostocales</taxon>
        <taxon>Tolypothrichaceae</taxon>
        <taxon>Tolypothrix</taxon>
    </lineage>
</organism>
<accession>A0A0C1RBY1</accession>
<dbReference type="InterPro" id="IPR006016">
    <property type="entry name" value="UspA"/>
</dbReference>
<evidence type="ECO:0000313" key="3">
    <source>
        <dbReference type="EMBL" id="KAF3884653.1"/>
    </source>
</evidence>
<reference evidence="3" key="2">
    <citation type="submission" date="2019-11" db="EMBL/GenBank/DDBJ databases">
        <title>Improved Assembly of Tolypothrix boutellei genome.</title>
        <authorList>
            <person name="Sarangi A.N."/>
            <person name="Mukherjee M."/>
            <person name="Ghosh S."/>
            <person name="Singh D."/>
            <person name="Das A."/>
            <person name="Kant S."/>
            <person name="Prusty A."/>
            <person name="Tripathy S."/>
        </authorList>
    </citation>
    <scope>NUCLEOTIDE SEQUENCE</scope>
    <source>
        <strain evidence="3">VB521301</strain>
    </source>
</reference>
<dbReference type="PANTHER" id="PTHR46268">
    <property type="entry name" value="STRESS RESPONSE PROTEIN NHAX"/>
    <property type="match status" value="1"/>
</dbReference>
<dbReference type="STRING" id="1479485.DA73_0226320"/>
<dbReference type="EMBL" id="JHEG02000054">
    <property type="protein sequence ID" value="KIE09810.1"/>
    <property type="molecule type" value="Genomic_DNA"/>
</dbReference>
<dbReference type="PRINTS" id="PR01438">
    <property type="entry name" value="UNVRSLSTRESS"/>
</dbReference>
<comment type="similarity">
    <text evidence="1">Belongs to the universal stress protein A family.</text>
</comment>
<sequence length="177" mass="19661">MFKKILIALDCSDAGKYVFEQGFTLAKMAGSSLLLLHVLSNEEEGSPYIPVSTFEYYPAMWEQVSDFHQQEWDRWKNKGVEMLRALCAQANIADVNTEFRQIPGNPSRVICDLAQSWNADLIIIGRRGHSGLAELLLGSVSNYVLHHAPCSVHVVQLPLSNKGIEVVKESASVSISK</sequence>
<protein>
    <submittedName>
        <fullName evidence="4">Universal stress protein</fullName>
    </submittedName>
</protein>
<gene>
    <name evidence="4" type="ORF">DA73_0226320</name>
    <name evidence="3" type="ORF">DA73_0400003560</name>
</gene>
<keyword evidence="5" id="KW-1185">Reference proteome</keyword>
<dbReference type="InterPro" id="IPR014729">
    <property type="entry name" value="Rossmann-like_a/b/a_fold"/>
</dbReference>
<dbReference type="PANTHER" id="PTHR46268:SF8">
    <property type="entry name" value="UNIVERSAL STRESS PROTEIN SLL1388"/>
    <property type="match status" value="1"/>
</dbReference>
<evidence type="ECO:0000313" key="5">
    <source>
        <dbReference type="Proteomes" id="UP000029738"/>
    </source>
</evidence>
<dbReference type="SUPFAM" id="SSF52402">
    <property type="entry name" value="Adenine nucleotide alpha hydrolases-like"/>
    <property type="match status" value="1"/>
</dbReference>
<dbReference type="Proteomes" id="UP000029738">
    <property type="component" value="Unassembled WGS sequence"/>
</dbReference>
<name>A0A0C1RBY1_9CYAN</name>
<proteinExistence type="inferred from homology"/>
<comment type="caution">
    <text evidence="4">The sequence shown here is derived from an EMBL/GenBank/DDBJ whole genome shotgun (WGS) entry which is preliminary data.</text>
</comment>
<evidence type="ECO:0000256" key="1">
    <source>
        <dbReference type="ARBA" id="ARBA00008791"/>
    </source>
</evidence>
<dbReference type="RefSeq" id="WP_038086695.1">
    <property type="nucleotide sequence ID" value="NZ_JHEG04000001.1"/>
</dbReference>